<comment type="caution">
    <text evidence="3">The sequence shown here is derived from an EMBL/GenBank/DDBJ whole genome shotgun (WGS) entry which is preliminary data.</text>
</comment>
<dbReference type="PANTHER" id="PTHR33434:SF2">
    <property type="entry name" value="FATTY ACID-BINDING PROTEIN TM_1468"/>
    <property type="match status" value="1"/>
</dbReference>
<dbReference type="Gene3D" id="3.30.1180.10">
    <property type="match status" value="1"/>
</dbReference>
<keyword evidence="2" id="KW-1133">Transmembrane helix</keyword>
<dbReference type="NCBIfam" id="TIGR00762">
    <property type="entry name" value="DegV"/>
    <property type="match status" value="1"/>
</dbReference>
<keyword evidence="2" id="KW-0812">Transmembrane</keyword>
<keyword evidence="2" id="KW-0472">Membrane</keyword>
<dbReference type="Pfam" id="PF02645">
    <property type="entry name" value="DegV"/>
    <property type="match status" value="1"/>
</dbReference>
<dbReference type="AlphaFoldDB" id="A0A941HQ10"/>
<feature type="transmembrane region" description="Helical" evidence="2">
    <location>
        <begin position="259"/>
        <end position="280"/>
    </location>
</feature>
<reference evidence="3" key="1">
    <citation type="submission" date="2021-04" db="EMBL/GenBank/DDBJ databases">
        <title>Proteiniclasticum sedimins sp. nov., an obligate anaerobic bacterium isolated from anaerobic sludge.</title>
        <authorList>
            <person name="Liu J."/>
        </authorList>
    </citation>
    <scope>NUCLEOTIDE SEQUENCE</scope>
    <source>
        <strain evidence="3">BAD-10</strain>
    </source>
</reference>
<dbReference type="InterPro" id="IPR050270">
    <property type="entry name" value="DegV_domain_contain"/>
</dbReference>
<evidence type="ECO:0000313" key="3">
    <source>
        <dbReference type="EMBL" id="MBR0575560.1"/>
    </source>
</evidence>
<proteinExistence type="predicted"/>
<protein>
    <submittedName>
        <fullName evidence="3">DegV family protein</fullName>
    </submittedName>
</protein>
<accession>A0A941HQ10</accession>
<dbReference type="GO" id="GO:0008289">
    <property type="term" value="F:lipid binding"/>
    <property type="evidence" value="ECO:0007669"/>
    <property type="project" value="UniProtKB-KW"/>
</dbReference>
<name>A0A941HQ10_9CLOT</name>
<gene>
    <name evidence="3" type="ORF">KCG48_04305</name>
</gene>
<dbReference type="InterPro" id="IPR003797">
    <property type="entry name" value="DegV"/>
</dbReference>
<dbReference type="Gene3D" id="3.40.50.10170">
    <property type="match status" value="1"/>
</dbReference>
<evidence type="ECO:0000256" key="2">
    <source>
        <dbReference type="SAM" id="Phobius"/>
    </source>
</evidence>
<evidence type="ECO:0000313" key="4">
    <source>
        <dbReference type="Proteomes" id="UP000675379"/>
    </source>
</evidence>
<dbReference type="RefSeq" id="WP_211800075.1">
    <property type="nucleotide sequence ID" value="NZ_JAGSCS010000003.1"/>
</dbReference>
<sequence length="289" mass="32152">MTKLIVDTTCDLNPAIKDRYEFEVIPLSIILNDKPYEDGVEIQTEEVYEAMRSGLVPKTSQVSYKSVVTVFEKLIQEGSDFIFLTFSSQMSGTYDFARGILSEYSQRYPERRMAIVDSAGGSGGATLMALQILQMMEKQVSFDRILENIEHMKAHLQYHFTLPSIEWLAKGGRVNRGVGYLGDKLDLKPILTVQDGRIIMDRMVRGRKKALKTILEDTLVTAAPNPAQWITISHAYDPEAAEDLKAKILSALPQAKVEMMSLGAVLGAHIGIGGIGIFALSELPPDYQF</sequence>
<dbReference type="EMBL" id="JAGSCS010000003">
    <property type="protein sequence ID" value="MBR0575560.1"/>
    <property type="molecule type" value="Genomic_DNA"/>
</dbReference>
<organism evidence="3 4">
    <name type="scientific">Proteiniclasticum sediminis</name>
    <dbReference type="NCBI Taxonomy" id="2804028"/>
    <lineage>
        <taxon>Bacteria</taxon>
        <taxon>Bacillati</taxon>
        <taxon>Bacillota</taxon>
        <taxon>Clostridia</taxon>
        <taxon>Eubacteriales</taxon>
        <taxon>Clostridiaceae</taxon>
        <taxon>Proteiniclasticum</taxon>
    </lineage>
</organism>
<dbReference type="Proteomes" id="UP000675379">
    <property type="component" value="Unassembled WGS sequence"/>
</dbReference>
<dbReference type="InterPro" id="IPR043168">
    <property type="entry name" value="DegV_C"/>
</dbReference>
<keyword evidence="1" id="KW-0446">Lipid-binding</keyword>
<evidence type="ECO:0000256" key="1">
    <source>
        <dbReference type="ARBA" id="ARBA00023121"/>
    </source>
</evidence>
<dbReference type="PROSITE" id="PS51482">
    <property type="entry name" value="DEGV"/>
    <property type="match status" value="1"/>
</dbReference>
<keyword evidence="4" id="KW-1185">Reference proteome</keyword>
<dbReference type="SUPFAM" id="SSF82549">
    <property type="entry name" value="DAK1/DegV-like"/>
    <property type="match status" value="1"/>
</dbReference>
<dbReference type="PANTHER" id="PTHR33434">
    <property type="entry name" value="DEGV DOMAIN-CONTAINING PROTEIN DR_1986-RELATED"/>
    <property type="match status" value="1"/>
</dbReference>